<evidence type="ECO:0000313" key="2">
    <source>
        <dbReference type="Proteomes" id="UP000823388"/>
    </source>
</evidence>
<comment type="caution">
    <text evidence="1">The sequence shown here is derived from an EMBL/GenBank/DDBJ whole genome shotgun (WGS) entry which is preliminary data.</text>
</comment>
<dbReference type="AlphaFoldDB" id="A0A8T0T9N4"/>
<name>A0A8T0T9N4_PANVG</name>
<organism evidence="1 2">
    <name type="scientific">Panicum virgatum</name>
    <name type="common">Blackwell switchgrass</name>
    <dbReference type="NCBI Taxonomy" id="38727"/>
    <lineage>
        <taxon>Eukaryota</taxon>
        <taxon>Viridiplantae</taxon>
        <taxon>Streptophyta</taxon>
        <taxon>Embryophyta</taxon>
        <taxon>Tracheophyta</taxon>
        <taxon>Spermatophyta</taxon>
        <taxon>Magnoliopsida</taxon>
        <taxon>Liliopsida</taxon>
        <taxon>Poales</taxon>
        <taxon>Poaceae</taxon>
        <taxon>PACMAD clade</taxon>
        <taxon>Panicoideae</taxon>
        <taxon>Panicodae</taxon>
        <taxon>Paniceae</taxon>
        <taxon>Panicinae</taxon>
        <taxon>Panicum</taxon>
        <taxon>Panicum sect. Hiantes</taxon>
    </lineage>
</organism>
<dbReference type="EMBL" id="CM029044">
    <property type="protein sequence ID" value="KAG2606318.1"/>
    <property type="molecule type" value="Genomic_DNA"/>
</dbReference>
<proteinExistence type="predicted"/>
<keyword evidence="2" id="KW-1185">Reference proteome</keyword>
<reference evidence="1" key="1">
    <citation type="submission" date="2020-05" db="EMBL/GenBank/DDBJ databases">
        <title>WGS assembly of Panicum virgatum.</title>
        <authorList>
            <person name="Lovell J.T."/>
            <person name="Jenkins J."/>
            <person name="Shu S."/>
            <person name="Juenger T.E."/>
            <person name="Schmutz J."/>
        </authorList>
    </citation>
    <scope>NUCLEOTIDE SEQUENCE</scope>
    <source>
        <strain evidence="1">AP13</strain>
    </source>
</reference>
<evidence type="ECO:0000313" key="1">
    <source>
        <dbReference type="EMBL" id="KAG2606318.1"/>
    </source>
</evidence>
<protein>
    <submittedName>
        <fullName evidence="1">Uncharacterized protein</fullName>
    </submittedName>
</protein>
<accession>A0A8T0T9N4</accession>
<sequence length="82" mass="9409">MVCLLSDIFIPTYDGPNNFANNLMHGPLHVLRFPDHDHHQTGRPLPRYYACQDQNRYGYINNESISKVHCTHTCHSASGKNK</sequence>
<gene>
    <name evidence="1" type="ORF">PVAP13_4NG203811</name>
</gene>
<dbReference type="Proteomes" id="UP000823388">
    <property type="component" value="Chromosome 4N"/>
</dbReference>